<dbReference type="EMBL" id="OY731399">
    <property type="protein sequence ID" value="CAJ1931416.1"/>
    <property type="molecule type" value="Genomic_DNA"/>
</dbReference>
<organism evidence="1 2">
    <name type="scientific">Sphenostylis stenocarpa</name>
    <dbReference type="NCBI Taxonomy" id="92480"/>
    <lineage>
        <taxon>Eukaryota</taxon>
        <taxon>Viridiplantae</taxon>
        <taxon>Streptophyta</taxon>
        <taxon>Embryophyta</taxon>
        <taxon>Tracheophyta</taxon>
        <taxon>Spermatophyta</taxon>
        <taxon>Magnoliopsida</taxon>
        <taxon>eudicotyledons</taxon>
        <taxon>Gunneridae</taxon>
        <taxon>Pentapetalae</taxon>
        <taxon>rosids</taxon>
        <taxon>fabids</taxon>
        <taxon>Fabales</taxon>
        <taxon>Fabaceae</taxon>
        <taxon>Papilionoideae</taxon>
        <taxon>50 kb inversion clade</taxon>
        <taxon>NPAAA clade</taxon>
        <taxon>indigoferoid/millettioid clade</taxon>
        <taxon>Phaseoleae</taxon>
        <taxon>Sphenostylis</taxon>
    </lineage>
</organism>
<gene>
    <name evidence="1" type="ORF">AYBTSS11_LOCUS5243</name>
</gene>
<name>A0AA86V983_9FABA</name>
<evidence type="ECO:0000313" key="2">
    <source>
        <dbReference type="Proteomes" id="UP001189624"/>
    </source>
</evidence>
<sequence length="89" mass="10205">MVVKSETWPDATSEKVVPSTAPSELEFLAFGCNVALNARRGRSPERIRILDEEDAEASYTAAYCGFRRRSEFSDLRIWSVEQELWAYEI</sequence>
<accession>A0AA86V983</accession>
<dbReference type="Gramene" id="rna-AYBTSS11_LOCUS5243">
    <property type="protein sequence ID" value="CAJ1931416.1"/>
    <property type="gene ID" value="gene-AYBTSS11_LOCUS5243"/>
</dbReference>
<dbReference type="AlphaFoldDB" id="A0AA86V983"/>
<keyword evidence="2" id="KW-1185">Reference proteome</keyword>
<proteinExistence type="predicted"/>
<reference evidence="1" key="1">
    <citation type="submission" date="2023-10" db="EMBL/GenBank/DDBJ databases">
        <authorList>
            <person name="Domelevo Entfellner J.-B."/>
        </authorList>
    </citation>
    <scope>NUCLEOTIDE SEQUENCE</scope>
</reference>
<evidence type="ECO:0000313" key="1">
    <source>
        <dbReference type="EMBL" id="CAJ1931416.1"/>
    </source>
</evidence>
<protein>
    <submittedName>
        <fullName evidence="1">Uncharacterized protein</fullName>
    </submittedName>
</protein>
<dbReference type="Proteomes" id="UP001189624">
    <property type="component" value="Chromosome 2"/>
</dbReference>